<evidence type="ECO:0000313" key="7">
    <source>
        <dbReference type="Proteomes" id="UP000601435"/>
    </source>
</evidence>
<dbReference type="GO" id="GO:0097176">
    <property type="term" value="P:epoxide metabolic process"/>
    <property type="evidence" value="ECO:0007669"/>
    <property type="project" value="TreeGrafter"/>
</dbReference>
<dbReference type="OrthoDB" id="7130006at2759"/>
<dbReference type="PANTHER" id="PTHR21661:SF35">
    <property type="entry name" value="EPOXIDE HYDROLASE"/>
    <property type="match status" value="1"/>
</dbReference>
<dbReference type="InterPro" id="IPR000639">
    <property type="entry name" value="Epox_hydrolase-like"/>
</dbReference>
<dbReference type="InterPro" id="IPR029058">
    <property type="entry name" value="AB_hydrolase_fold"/>
</dbReference>
<evidence type="ECO:0000256" key="3">
    <source>
        <dbReference type="ARBA" id="ARBA00022801"/>
    </source>
</evidence>
<protein>
    <recommendedName>
        <fullName evidence="5">Epoxide hydrolase N-terminal domain-containing protein</fullName>
    </recommendedName>
</protein>
<sequence>MTEIVPFELAISQAAIDELNARLSATRFPEAETTGDWNQGVPLAYAQELAQYWLNDYRWADRQAYFNRHAQFKTRIDGLDIHFIHVRSPHEHARPLIVTHGWPGSVVEFHKVIDALADPTVNGGDPGDAFHVVCPSLPGYGFSDKPTGTGWGVEKIAQAWDELMGRLGYNRYFAQGGDWGSAVTTAIAIQNRGRCAGIHVNMPNVRATKEALEKPNEGDKRALAGAQYYQQWGAGYSKQQSTRPQTLGYGLVDSPVGQAMWVIEKFYEWTDCDGHPENVLTKEELLDNVMYYWWQGNGASSGRLYWESFNQAFAAGQDNTVKLPTGCSIFPKEIVPAPRSWAEKRYKNIVYWNELDKGGHFAAFEQPELFITELRNCFRLMSL</sequence>
<evidence type="ECO:0000256" key="1">
    <source>
        <dbReference type="ARBA" id="ARBA00010088"/>
    </source>
</evidence>
<reference evidence="6" key="1">
    <citation type="submission" date="2021-02" db="EMBL/GenBank/DDBJ databases">
        <authorList>
            <person name="Dougan E. K."/>
            <person name="Rhodes N."/>
            <person name="Thang M."/>
            <person name="Chan C."/>
        </authorList>
    </citation>
    <scope>NUCLEOTIDE SEQUENCE</scope>
</reference>
<feature type="active site" description="Nucleophile" evidence="4">
    <location>
        <position position="178"/>
    </location>
</feature>
<comment type="similarity">
    <text evidence="1">Belongs to the peptidase S33 family.</text>
</comment>
<evidence type="ECO:0000256" key="4">
    <source>
        <dbReference type="PIRSR" id="PIRSR001112-1"/>
    </source>
</evidence>
<gene>
    <name evidence="6" type="ORF">SNEC2469_LOCUS16390</name>
</gene>
<dbReference type="Proteomes" id="UP000601435">
    <property type="component" value="Unassembled WGS sequence"/>
</dbReference>
<keyword evidence="2" id="KW-0058">Aromatic hydrocarbons catabolism</keyword>
<proteinExistence type="inferred from homology"/>
<dbReference type="GO" id="GO:0004301">
    <property type="term" value="F:epoxide hydrolase activity"/>
    <property type="evidence" value="ECO:0007669"/>
    <property type="project" value="TreeGrafter"/>
</dbReference>
<dbReference type="InterPro" id="IPR010497">
    <property type="entry name" value="Epoxide_hydro_N"/>
</dbReference>
<dbReference type="PIRSF" id="PIRSF001112">
    <property type="entry name" value="Epoxide_hydrolase"/>
    <property type="match status" value="1"/>
</dbReference>
<feature type="active site" description="Proton acceptor" evidence="4">
    <location>
        <position position="360"/>
    </location>
</feature>
<dbReference type="Pfam" id="PF06441">
    <property type="entry name" value="EHN"/>
    <property type="match status" value="1"/>
</dbReference>
<feature type="domain" description="Epoxide hydrolase N-terminal" evidence="5">
    <location>
        <begin position="5"/>
        <end position="109"/>
    </location>
</feature>
<comment type="caution">
    <text evidence="6">The sequence shown here is derived from an EMBL/GenBank/DDBJ whole genome shotgun (WGS) entry which is preliminary data.</text>
</comment>
<keyword evidence="3" id="KW-0378">Hydrolase</keyword>
<keyword evidence="7" id="KW-1185">Reference proteome</keyword>
<dbReference type="PANTHER" id="PTHR21661">
    <property type="entry name" value="EPOXIDE HYDROLASE 1-RELATED"/>
    <property type="match status" value="1"/>
</dbReference>
<name>A0A812UC26_9DINO</name>
<evidence type="ECO:0000313" key="6">
    <source>
        <dbReference type="EMBL" id="CAE7565159.1"/>
    </source>
</evidence>
<dbReference type="EMBL" id="CAJNJA010026807">
    <property type="protein sequence ID" value="CAE7565159.1"/>
    <property type="molecule type" value="Genomic_DNA"/>
</dbReference>
<dbReference type="Gene3D" id="3.40.50.1820">
    <property type="entry name" value="alpha/beta hydrolase"/>
    <property type="match status" value="1"/>
</dbReference>
<accession>A0A812UC26</accession>
<dbReference type="InterPro" id="IPR016292">
    <property type="entry name" value="Epoxide_hydrolase"/>
</dbReference>
<dbReference type="AlphaFoldDB" id="A0A812UC26"/>
<evidence type="ECO:0000259" key="5">
    <source>
        <dbReference type="Pfam" id="PF06441"/>
    </source>
</evidence>
<evidence type="ECO:0000256" key="2">
    <source>
        <dbReference type="ARBA" id="ARBA00022797"/>
    </source>
</evidence>
<feature type="active site" description="Proton donor" evidence="4">
    <location>
        <position position="305"/>
    </location>
</feature>
<dbReference type="SUPFAM" id="SSF53474">
    <property type="entry name" value="alpha/beta-Hydrolases"/>
    <property type="match status" value="1"/>
</dbReference>
<organism evidence="6 7">
    <name type="scientific">Symbiodinium necroappetens</name>
    <dbReference type="NCBI Taxonomy" id="1628268"/>
    <lineage>
        <taxon>Eukaryota</taxon>
        <taxon>Sar</taxon>
        <taxon>Alveolata</taxon>
        <taxon>Dinophyceae</taxon>
        <taxon>Suessiales</taxon>
        <taxon>Symbiodiniaceae</taxon>
        <taxon>Symbiodinium</taxon>
    </lineage>
</organism>
<dbReference type="PRINTS" id="PR00412">
    <property type="entry name" value="EPOXHYDRLASE"/>
</dbReference>